<dbReference type="Pfam" id="PF00072">
    <property type="entry name" value="Response_reg"/>
    <property type="match status" value="1"/>
</dbReference>
<dbReference type="GO" id="GO:0000160">
    <property type="term" value="P:phosphorelay signal transduction system"/>
    <property type="evidence" value="ECO:0007669"/>
    <property type="project" value="InterPro"/>
</dbReference>
<comment type="function">
    <text evidence="3">May play the central regulatory role in sporulation. It may be an element of the effector pathway responsible for the activation of sporulation genes in response to nutritional stress. Spo0A may act in concert with spo0H (a sigma factor) to control the expression of some genes that are critical to the sporulation process.</text>
</comment>
<dbReference type="InterPro" id="IPR051015">
    <property type="entry name" value="EvgA-like"/>
</dbReference>
<dbReference type="SUPFAM" id="SSF46894">
    <property type="entry name" value="C-terminal effector domain of the bipartite response regulators"/>
    <property type="match status" value="1"/>
</dbReference>
<keyword evidence="7" id="KW-1185">Reference proteome</keyword>
<protein>
    <recommendedName>
        <fullName evidence="1">Stage 0 sporulation protein A homolog</fullName>
    </recommendedName>
</protein>
<dbReference type="GO" id="GO:0006355">
    <property type="term" value="P:regulation of DNA-templated transcription"/>
    <property type="evidence" value="ECO:0007669"/>
    <property type="project" value="InterPro"/>
</dbReference>
<feature type="domain" description="Response regulatory" evidence="5">
    <location>
        <begin position="18"/>
        <end position="136"/>
    </location>
</feature>
<proteinExistence type="predicted"/>
<evidence type="ECO:0000259" key="5">
    <source>
        <dbReference type="PROSITE" id="PS50110"/>
    </source>
</evidence>
<reference evidence="6 7" key="1">
    <citation type="submission" date="2021-11" db="EMBL/GenBank/DDBJ databases">
        <title>Lacrimispora sp. nov. NSJ-141 isolated from human feces.</title>
        <authorList>
            <person name="Abdugheni R."/>
        </authorList>
    </citation>
    <scope>NUCLEOTIDE SEQUENCE [LARGE SCALE GENOMIC DNA]</scope>
    <source>
        <strain evidence="6 7">NSJ-141</strain>
    </source>
</reference>
<name>A0AAP2RJB5_9FIRM</name>
<sequence length="206" mass="22836">MEMGDNMGADYSASKKIQIFTVEDDLDFAFLIQTTLNRENDMEVIGHAANEADALCRLESCRPDIILMDLNLSSSPSDGVHAARLIRLRTDAKLIILTAYEDSATIVNACKRTFASGYVFKSQFDLLVESVRKTAAGPTPQLHLICSLIVSDLSAAEQSVLQMLLGKNVFLHSSSKTIANQKSSILKKMGLRHQEDLIHIFKNYLE</sequence>
<dbReference type="Gene3D" id="3.40.50.2300">
    <property type="match status" value="1"/>
</dbReference>
<evidence type="ECO:0000313" key="7">
    <source>
        <dbReference type="Proteomes" id="UP001299265"/>
    </source>
</evidence>
<dbReference type="AlphaFoldDB" id="A0AAP2RJB5"/>
<evidence type="ECO:0000256" key="4">
    <source>
        <dbReference type="PROSITE-ProRule" id="PRU00169"/>
    </source>
</evidence>
<dbReference type="PROSITE" id="PS50110">
    <property type="entry name" value="RESPONSE_REGULATORY"/>
    <property type="match status" value="1"/>
</dbReference>
<accession>A0AAP2RJB5</accession>
<dbReference type="PANTHER" id="PTHR45566:SF2">
    <property type="entry name" value="NARL SUBFAMILY"/>
    <property type="match status" value="1"/>
</dbReference>
<keyword evidence="4" id="KW-0597">Phosphoprotein</keyword>
<organism evidence="6 7">
    <name type="scientific">Lientehia hominis</name>
    <dbReference type="NCBI Taxonomy" id="2897778"/>
    <lineage>
        <taxon>Bacteria</taxon>
        <taxon>Bacillati</taxon>
        <taxon>Bacillota</taxon>
        <taxon>Clostridia</taxon>
        <taxon>Lachnospirales</taxon>
        <taxon>Lachnospiraceae</taxon>
        <taxon>Lientehia</taxon>
    </lineage>
</organism>
<dbReference type="GO" id="GO:0003677">
    <property type="term" value="F:DNA binding"/>
    <property type="evidence" value="ECO:0007669"/>
    <property type="project" value="UniProtKB-KW"/>
</dbReference>
<dbReference type="PANTHER" id="PTHR45566">
    <property type="entry name" value="HTH-TYPE TRANSCRIPTIONAL REGULATOR YHJB-RELATED"/>
    <property type="match status" value="1"/>
</dbReference>
<evidence type="ECO:0000313" key="6">
    <source>
        <dbReference type="EMBL" id="MCD2493027.1"/>
    </source>
</evidence>
<evidence type="ECO:0000256" key="3">
    <source>
        <dbReference type="ARBA" id="ARBA00024867"/>
    </source>
</evidence>
<dbReference type="RefSeq" id="WP_231062889.1">
    <property type="nucleotide sequence ID" value="NZ_JAJNOR010000005.1"/>
</dbReference>
<dbReference type="SMART" id="SM00448">
    <property type="entry name" value="REC"/>
    <property type="match status" value="1"/>
</dbReference>
<dbReference type="EMBL" id="JAJNOR010000005">
    <property type="protein sequence ID" value="MCD2493027.1"/>
    <property type="molecule type" value="Genomic_DNA"/>
</dbReference>
<evidence type="ECO:0000256" key="2">
    <source>
        <dbReference type="ARBA" id="ARBA00023125"/>
    </source>
</evidence>
<comment type="caution">
    <text evidence="6">The sequence shown here is derived from an EMBL/GenBank/DDBJ whole genome shotgun (WGS) entry which is preliminary data.</text>
</comment>
<gene>
    <name evidence="6" type="ORF">LQE92_10365</name>
</gene>
<dbReference type="InterPro" id="IPR011006">
    <property type="entry name" value="CheY-like_superfamily"/>
</dbReference>
<dbReference type="Proteomes" id="UP001299265">
    <property type="component" value="Unassembled WGS sequence"/>
</dbReference>
<dbReference type="SUPFAM" id="SSF52172">
    <property type="entry name" value="CheY-like"/>
    <property type="match status" value="1"/>
</dbReference>
<dbReference type="InterPro" id="IPR001789">
    <property type="entry name" value="Sig_transdc_resp-reg_receiver"/>
</dbReference>
<dbReference type="InterPro" id="IPR016032">
    <property type="entry name" value="Sig_transdc_resp-reg_C-effctor"/>
</dbReference>
<evidence type="ECO:0000256" key="1">
    <source>
        <dbReference type="ARBA" id="ARBA00018672"/>
    </source>
</evidence>
<feature type="modified residue" description="4-aspartylphosphate" evidence="4">
    <location>
        <position position="69"/>
    </location>
</feature>
<keyword evidence="2" id="KW-0238">DNA-binding</keyword>